<dbReference type="InterPro" id="IPR036390">
    <property type="entry name" value="WH_DNA-bd_sf"/>
</dbReference>
<dbReference type="PANTHER" id="PTHR33164">
    <property type="entry name" value="TRANSCRIPTIONAL REGULATOR, MARR FAMILY"/>
    <property type="match status" value="1"/>
</dbReference>
<dbReference type="InterPro" id="IPR036388">
    <property type="entry name" value="WH-like_DNA-bd_sf"/>
</dbReference>
<dbReference type="SUPFAM" id="SSF46785">
    <property type="entry name" value="Winged helix' DNA-binding domain"/>
    <property type="match status" value="1"/>
</dbReference>
<accession>A0ABY5PGL7</accession>
<evidence type="ECO:0000313" key="3">
    <source>
        <dbReference type="Proteomes" id="UP001058860"/>
    </source>
</evidence>
<dbReference type="PROSITE" id="PS50995">
    <property type="entry name" value="HTH_MARR_2"/>
    <property type="match status" value="1"/>
</dbReference>
<dbReference type="PANTHER" id="PTHR33164:SF43">
    <property type="entry name" value="HTH-TYPE TRANSCRIPTIONAL REPRESSOR YETL"/>
    <property type="match status" value="1"/>
</dbReference>
<feature type="domain" description="HTH marR-type" evidence="1">
    <location>
        <begin position="1"/>
        <end position="141"/>
    </location>
</feature>
<dbReference type="PRINTS" id="PR00598">
    <property type="entry name" value="HTHMARR"/>
</dbReference>
<reference evidence="3" key="1">
    <citation type="submission" date="2021-11" db="EMBL/GenBank/DDBJ databases">
        <title>Cultivation dependent microbiological survey of springs from the worlds oldest radium mine currently devoted to the extraction of radon-saturated water.</title>
        <authorList>
            <person name="Kapinusova G."/>
            <person name="Smrhova T."/>
            <person name="Strejcek M."/>
            <person name="Suman J."/>
            <person name="Jani K."/>
            <person name="Pajer P."/>
            <person name="Uhlik O."/>
        </authorList>
    </citation>
    <scope>NUCLEOTIDE SEQUENCE [LARGE SCALE GENOMIC DNA]</scope>
    <source>
        <strain evidence="3">J379</strain>
    </source>
</reference>
<keyword evidence="3" id="KW-1185">Reference proteome</keyword>
<gene>
    <name evidence="2" type="ORF">LRS13_24185</name>
</gene>
<name>A0ABY5PGL7_9ACTN</name>
<dbReference type="Pfam" id="PF12802">
    <property type="entry name" value="MarR_2"/>
    <property type="match status" value="1"/>
</dbReference>
<proteinExistence type="predicted"/>
<dbReference type="Proteomes" id="UP001058860">
    <property type="component" value="Chromosome"/>
</dbReference>
<evidence type="ECO:0000259" key="1">
    <source>
        <dbReference type="PROSITE" id="PS50995"/>
    </source>
</evidence>
<sequence>MKTPAFLAFYGLLQVEARTIDRIAPTLEAQTGLPMAWYEVIACLSGAPEEGRRMNELADELLVSRGGATRLVARMEEAGLVERITPREDRRATYARLTPAGFEAEAKASPVLLELVEEHFGQHLDEEDLAALTRISAKLLRCTCQECTWLEMATAAGVVTPE</sequence>
<evidence type="ECO:0000313" key="2">
    <source>
        <dbReference type="EMBL" id="UUY03722.1"/>
    </source>
</evidence>
<dbReference type="EMBL" id="CP088295">
    <property type="protein sequence ID" value="UUY03722.1"/>
    <property type="molecule type" value="Genomic_DNA"/>
</dbReference>
<dbReference type="SMART" id="SM00347">
    <property type="entry name" value="HTH_MARR"/>
    <property type="match status" value="1"/>
</dbReference>
<dbReference type="RefSeq" id="WP_353864227.1">
    <property type="nucleotide sequence ID" value="NZ_CP088295.1"/>
</dbReference>
<protein>
    <submittedName>
        <fullName evidence="2">MarR family winged helix-turn-helix transcriptional regulator</fullName>
    </submittedName>
</protein>
<dbReference type="InterPro" id="IPR039422">
    <property type="entry name" value="MarR/SlyA-like"/>
</dbReference>
<dbReference type="InterPro" id="IPR000835">
    <property type="entry name" value="HTH_MarR-typ"/>
</dbReference>
<organism evidence="2 3">
    <name type="scientific">Svornostia abyssi</name>
    <dbReference type="NCBI Taxonomy" id="2898438"/>
    <lineage>
        <taxon>Bacteria</taxon>
        <taxon>Bacillati</taxon>
        <taxon>Actinomycetota</taxon>
        <taxon>Thermoleophilia</taxon>
        <taxon>Solirubrobacterales</taxon>
        <taxon>Baekduiaceae</taxon>
        <taxon>Svornostia</taxon>
    </lineage>
</organism>
<dbReference type="Gene3D" id="1.10.10.10">
    <property type="entry name" value="Winged helix-like DNA-binding domain superfamily/Winged helix DNA-binding domain"/>
    <property type="match status" value="1"/>
</dbReference>